<evidence type="ECO:0000256" key="1">
    <source>
        <dbReference type="SAM" id="MobiDB-lite"/>
    </source>
</evidence>
<dbReference type="SUPFAM" id="SSF81383">
    <property type="entry name" value="F-box domain"/>
    <property type="match status" value="1"/>
</dbReference>
<dbReference type="SUPFAM" id="SSF52047">
    <property type="entry name" value="RNI-like"/>
    <property type="match status" value="1"/>
</dbReference>
<feature type="domain" description="F-box" evidence="2">
    <location>
        <begin position="24"/>
        <end position="65"/>
    </location>
</feature>
<gene>
    <name evidence="3" type="ORF">ZIOFF_015991</name>
</gene>
<dbReference type="Proteomes" id="UP000734854">
    <property type="component" value="Unassembled WGS sequence"/>
</dbReference>
<evidence type="ECO:0000259" key="2">
    <source>
        <dbReference type="SMART" id="SM00256"/>
    </source>
</evidence>
<dbReference type="PANTHER" id="PTHR31900">
    <property type="entry name" value="F-BOX/RNI SUPERFAMILY PROTEIN-RELATED"/>
    <property type="match status" value="1"/>
</dbReference>
<protein>
    <recommendedName>
        <fullName evidence="2">F-box domain-containing protein</fullName>
    </recommendedName>
</protein>
<evidence type="ECO:0000313" key="4">
    <source>
        <dbReference type="Proteomes" id="UP000734854"/>
    </source>
</evidence>
<proteinExistence type="predicted"/>
<dbReference type="InterPro" id="IPR050232">
    <property type="entry name" value="FBL13/AtMIF1-like"/>
</dbReference>
<dbReference type="Gene3D" id="1.20.1280.50">
    <property type="match status" value="1"/>
</dbReference>
<dbReference type="AlphaFoldDB" id="A0A8J5HJN1"/>
<reference evidence="3 4" key="1">
    <citation type="submission" date="2020-08" db="EMBL/GenBank/DDBJ databases">
        <title>Plant Genome Project.</title>
        <authorList>
            <person name="Zhang R.-G."/>
        </authorList>
    </citation>
    <scope>NUCLEOTIDE SEQUENCE [LARGE SCALE GENOMIC DNA]</scope>
    <source>
        <tissue evidence="3">Rhizome</tissue>
    </source>
</reference>
<dbReference type="PANTHER" id="PTHR31900:SF27">
    <property type="entry name" value="FBD DOMAIN-CONTAINING PROTEIN"/>
    <property type="match status" value="1"/>
</dbReference>
<dbReference type="SMART" id="SM00256">
    <property type="entry name" value="FBOX"/>
    <property type="match status" value="1"/>
</dbReference>
<organism evidence="3 4">
    <name type="scientific">Zingiber officinale</name>
    <name type="common">Ginger</name>
    <name type="synonym">Amomum zingiber</name>
    <dbReference type="NCBI Taxonomy" id="94328"/>
    <lineage>
        <taxon>Eukaryota</taxon>
        <taxon>Viridiplantae</taxon>
        <taxon>Streptophyta</taxon>
        <taxon>Embryophyta</taxon>
        <taxon>Tracheophyta</taxon>
        <taxon>Spermatophyta</taxon>
        <taxon>Magnoliopsida</taxon>
        <taxon>Liliopsida</taxon>
        <taxon>Zingiberales</taxon>
        <taxon>Zingiberaceae</taxon>
        <taxon>Zingiber</taxon>
    </lineage>
</organism>
<dbReference type="InterPro" id="IPR001810">
    <property type="entry name" value="F-box_dom"/>
</dbReference>
<name>A0A8J5HJN1_ZINOF</name>
<evidence type="ECO:0000313" key="3">
    <source>
        <dbReference type="EMBL" id="KAG6526017.1"/>
    </source>
</evidence>
<sequence length="466" mass="52792">MSLETMTRKKGRRFPGERTTMESLPDDMLRRILSRLCDARDVAACSPVSRRWREATAFIPSLHFLSNALQGGGTPADADILRMVSAAASSLEDLVIHCPFSGRSLASCLALCGQSLRSLDLRVDLFDGGLDCVSLAKGLESLKLWHPSLISSPNWGLSAYGRLRRLEMVGGIVLSEHLADVMRACPHLTDLILIRCCSEGAISIELERLERCKLDLYLTVHCSLNLNSPRLQDLDIQGFFRIQVGHNHRLKRLSIANNEGEFHNTKITTFLSIKLKFKLNDFKCSLGNVTMVDVGKLPELEYLSIEGQHWYWSEIRTLLRNAFEVEHLVINIEYSGDFLEPETFPAIQLEEFFGNHRKLRKLEIHGAFFAAFQHGISPEDLELEFMISSSLEELIVAVSSPLHLKEKANTLEYLLKHCVKLRRILIRISQMVSDEKFDDFFEDIGNIRNLYCTIIHIDLPLSTVPV</sequence>
<dbReference type="InterPro" id="IPR032675">
    <property type="entry name" value="LRR_dom_sf"/>
</dbReference>
<dbReference type="InterPro" id="IPR036047">
    <property type="entry name" value="F-box-like_dom_sf"/>
</dbReference>
<dbReference type="CDD" id="cd09917">
    <property type="entry name" value="F-box_SF"/>
    <property type="match status" value="1"/>
</dbReference>
<dbReference type="Pfam" id="PF12937">
    <property type="entry name" value="F-box-like"/>
    <property type="match status" value="1"/>
</dbReference>
<dbReference type="EMBL" id="JACMSC010000004">
    <property type="protein sequence ID" value="KAG6526017.1"/>
    <property type="molecule type" value="Genomic_DNA"/>
</dbReference>
<comment type="caution">
    <text evidence="3">The sequence shown here is derived from an EMBL/GenBank/DDBJ whole genome shotgun (WGS) entry which is preliminary data.</text>
</comment>
<feature type="region of interest" description="Disordered" evidence="1">
    <location>
        <begin position="1"/>
        <end position="20"/>
    </location>
</feature>
<keyword evidence="4" id="KW-1185">Reference proteome</keyword>
<dbReference type="Gene3D" id="3.80.10.10">
    <property type="entry name" value="Ribonuclease Inhibitor"/>
    <property type="match status" value="1"/>
</dbReference>
<accession>A0A8J5HJN1</accession>